<accession>A0AC60A569</accession>
<sequence>MIKPSWEGGQRRGPLCLSLSGLEGSPAARLTSGMALQLPGFRELRERPREGHGGHKQRRRGRSVCPAGQRVRPPAAQSCLLDQPEQLDSECPEARESPEALPVLEHHFASASP</sequence>
<reference evidence="1" key="2">
    <citation type="submission" date="2025-03" db="EMBL/GenBank/DDBJ databases">
        <authorList>
            <consortium name="ELIXIR-Norway"/>
            <consortium name="Elixir Norway"/>
        </authorList>
    </citation>
    <scope>NUCLEOTIDE SEQUENCE</scope>
</reference>
<evidence type="ECO:0000313" key="2">
    <source>
        <dbReference type="Proteomes" id="UP001162501"/>
    </source>
</evidence>
<proteinExistence type="predicted"/>
<dbReference type="Proteomes" id="UP001162501">
    <property type="component" value="Chromosome 7"/>
</dbReference>
<gene>
    <name evidence="1" type="ORF">MRATA1EN22A_LOCUS26871</name>
</gene>
<organism evidence="1 2">
    <name type="scientific">Rangifer tarandus platyrhynchus</name>
    <name type="common">Svalbard reindeer</name>
    <dbReference type="NCBI Taxonomy" id="3082113"/>
    <lineage>
        <taxon>Eukaryota</taxon>
        <taxon>Metazoa</taxon>
        <taxon>Chordata</taxon>
        <taxon>Craniata</taxon>
        <taxon>Vertebrata</taxon>
        <taxon>Euteleostomi</taxon>
        <taxon>Mammalia</taxon>
        <taxon>Eutheria</taxon>
        <taxon>Laurasiatheria</taxon>
        <taxon>Artiodactyla</taxon>
        <taxon>Ruminantia</taxon>
        <taxon>Pecora</taxon>
        <taxon>Cervidae</taxon>
        <taxon>Odocoileinae</taxon>
        <taxon>Rangifer</taxon>
    </lineage>
</organism>
<evidence type="ECO:0000313" key="1">
    <source>
        <dbReference type="EMBL" id="CAN0555740.1"/>
    </source>
</evidence>
<reference evidence="1" key="1">
    <citation type="submission" date="2023-05" db="EMBL/GenBank/DDBJ databases">
        <authorList>
            <consortium name="ELIXIR-Norway"/>
        </authorList>
    </citation>
    <scope>NUCLEOTIDE SEQUENCE</scope>
</reference>
<dbReference type="EMBL" id="OX596091">
    <property type="protein sequence ID" value="CAN0555740.1"/>
    <property type="molecule type" value="Genomic_DNA"/>
</dbReference>
<name>A0AC60A569_RANTA</name>
<protein>
    <submittedName>
        <fullName evidence="1">Uncharacterized protein</fullName>
    </submittedName>
</protein>